<dbReference type="InterPro" id="IPR013657">
    <property type="entry name" value="SCL35B1-4/HUT1"/>
</dbReference>
<dbReference type="Proteomes" id="UP000095280">
    <property type="component" value="Unplaced"/>
</dbReference>
<protein>
    <submittedName>
        <fullName evidence="9">ABC2_membrane domain-containing protein</fullName>
    </submittedName>
</protein>
<keyword evidence="8" id="KW-1185">Reference proteome</keyword>
<evidence type="ECO:0000256" key="7">
    <source>
        <dbReference type="SAM" id="Phobius"/>
    </source>
</evidence>
<evidence type="ECO:0000256" key="1">
    <source>
        <dbReference type="ARBA" id="ARBA00004141"/>
    </source>
</evidence>
<dbReference type="GO" id="GO:0016020">
    <property type="term" value="C:membrane"/>
    <property type="evidence" value="ECO:0007669"/>
    <property type="project" value="UniProtKB-SubCell"/>
</dbReference>
<dbReference type="Pfam" id="PF08449">
    <property type="entry name" value="UAA"/>
    <property type="match status" value="1"/>
</dbReference>
<proteinExistence type="inferred from homology"/>
<evidence type="ECO:0000256" key="3">
    <source>
        <dbReference type="ARBA" id="ARBA00022448"/>
    </source>
</evidence>
<keyword evidence="5 7" id="KW-1133">Transmembrane helix</keyword>
<keyword evidence="6 7" id="KW-0472">Membrane</keyword>
<keyword evidence="4 7" id="KW-0812">Transmembrane</keyword>
<sequence length="304" mass="33673">TMQQQKADDCCMNRSRTCWTPIRPVPQIYLLSGYARSSRLSGSAQFQRRRFRPANLFSRFGAGADGLLDVLPAVRRVRPGGPRRPTGGIGSSEIWRALGNGAACRSSRRVISRCFWTRSGWLCRLRGIGCEGRLRCAAVNCSAGVSAIGPPAKRLRLAAPPSAPPRLLLVAQAAEVAELTMNLDSSLSVGSELYSQLACLGRQLESAERDSDRFQPLTPAQLQPALAWWLDRAVYARDRREVEREKAVTIVLSSFFFFQKPFTVQYVWSGLVVVLGIYLNPVLKEQDSMGRRNARLLSETVAQS</sequence>
<reference evidence="9" key="1">
    <citation type="submission" date="2016-11" db="UniProtKB">
        <authorList>
            <consortium name="WormBaseParasite"/>
        </authorList>
    </citation>
    <scope>IDENTIFICATION</scope>
</reference>
<dbReference type="AlphaFoldDB" id="A0A1I8FNX1"/>
<evidence type="ECO:0000313" key="9">
    <source>
        <dbReference type="WBParaSite" id="maker-unitig_42675-snap-gene-0.3-mRNA-1"/>
    </source>
</evidence>
<organism evidence="8 9">
    <name type="scientific">Macrostomum lignano</name>
    <dbReference type="NCBI Taxonomy" id="282301"/>
    <lineage>
        <taxon>Eukaryota</taxon>
        <taxon>Metazoa</taxon>
        <taxon>Spiralia</taxon>
        <taxon>Lophotrochozoa</taxon>
        <taxon>Platyhelminthes</taxon>
        <taxon>Rhabditophora</taxon>
        <taxon>Macrostomorpha</taxon>
        <taxon>Macrostomida</taxon>
        <taxon>Macrostomidae</taxon>
        <taxon>Macrostomum</taxon>
    </lineage>
</organism>
<feature type="transmembrane region" description="Helical" evidence="7">
    <location>
        <begin position="266"/>
        <end position="283"/>
    </location>
</feature>
<evidence type="ECO:0000256" key="5">
    <source>
        <dbReference type="ARBA" id="ARBA00022989"/>
    </source>
</evidence>
<evidence type="ECO:0000256" key="2">
    <source>
        <dbReference type="ARBA" id="ARBA00010694"/>
    </source>
</evidence>
<comment type="subcellular location">
    <subcellularLocation>
        <location evidence="1">Membrane</location>
        <topology evidence="1">Multi-pass membrane protein</topology>
    </subcellularLocation>
</comment>
<evidence type="ECO:0000313" key="8">
    <source>
        <dbReference type="Proteomes" id="UP000095280"/>
    </source>
</evidence>
<name>A0A1I8FNX1_9PLAT</name>
<dbReference type="GO" id="GO:0055085">
    <property type="term" value="P:transmembrane transport"/>
    <property type="evidence" value="ECO:0007669"/>
    <property type="project" value="InterPro"/>
</dbReference>
<accession>A0A1I8FNX1</accession>
<dbReference type="WBParaSite" id="maker-unitig_42675-snap-gene-0.3-mRNA-1">
    <property type="protein sequence ID" value="maker-unitig_42675-snap-gene-0.3-mRNA-1"/>
    <property type="gene ID" value="maker-unitig_42675-snap-gene-0.3"/>
</dbReference>
<comment type="similarity">
    <text evidence="2">Belongs to the nucleotide-sugar transporter family. SLC35B subfamily.</text>
</comment>
<evidence type="ECO:0000256" key="4">
    <source>
        <dbReference type="ARBA" id="ARBA00022692"/>
    </source>
</evidence>
<keyword evidence="3" id="KW-0813">Transport</keyword>
<evidence type="ECO:0000256" key="6">
    <source>
        <dbReference type="ARBA" id="ARBA00023136"/>
    </source>
</evidence>